<dbReference type="PANTHER" id="PTHR43851:SF3">
    <property type="entry name" value="COENZYME Q8"/>
    <property type="match status" value="1"/>
</dbReference>
<name>A0ABC8B0K5_9NOCA</name>
<gene>
    <name evidence="6" type="ORF">NS506_06037</name>
</gene>
<dbReference type="InterPro" id="IPR051409">
    <property type="entry name" value="Atypical_kinase_ADCK"/>
</dbReference>
<evidence type="ECO:0000313" key="6">
    <source>
        <dbReference type="EMBL" id="APB00074.1"/>
    </source>
</evidence>
<dbReference type="RefSeq" id="WP_071344369.1">
    <property type="nucleotide sequence ID" value="NZ_CP017839.1"/>
</dbReference>
<dbReference type="Pfam" id="PF03109">
    <property type="entry name" value="ABC1"/>
    <property type="match status" value="1"/>
</dbReference>
<dbReference type="SUPFAM" id="SSF56112">
    <property type="entry name" value="Protein kinase-like (PK-like)"/>
    <property type="match status" value="1"/>
</dbReference>
<dbReference type="InterPro" id="IPR011009">
    <property type="entry name" value="Kinase-like_dom_sf"/>
</dbReference>
<evidence type="ECO:0000256" key="3">
    <source>
        <dbReference type="ARBA" id="ARBA00022741"/>
    </source>
</evidence>
<dbReference type="GO" id="GO:0016301">
    <property type="term" value="F:kinase activity"/>
    <property type="evidence" value="ECO:0007669"/>
    <property type="project" value="UniProtKB-KW"/>
</dbReference>
<sequence>MAGKRRTGLARSAKLAALPMGIVARRLTATGKAIITGAERGAVDEALIDKAADEVFRVLGELKGGAMKLGQALSVAEAAVPPRFADRYREALTRLQNQAPPMPVQQAHRMLDEQLGTGWRERFAEFEDRPVAAASIGQVHRAVWKDGRVVAVKIQYPGADEALMSDLKLLKMLSGTFGVFMPGVDVRALIDEFVERTADELDYRIEAEHQRRFAKAFADDPRFFVPKVIASAPKVMVTEWMDAVPLNRIIAEGTVAQRNRAGLLLAEFALSTPARVGYLHCDPHPGNFQLLPDGRLGIIDFGATIALPDGLPPVVGELARLAMAQDYDALFEALRANGFVRPGHDLDPAPIKSVIAPLVAELHGPTLHITRRLLQDHMARATDAKNMSVTNTLAVRIPPELPDLVMLGRVLGGIIGVCAQLDAEGPFLALVEQWLPGYAAEGEAA</sequence>
<dbReference type="KEGG" id="nsr:NS506_06037"/>
<dbReference type="AlphaFoldDB" id="A0ABC8B0K5"/>
<feature type="domain" description="ABC1 atypical kinase-like" evidence="5">
    <location>
        <begin position="94"/>
        <end position="328"/>
    </location>
</feature>
<keyword evidence="4" id="KW-0067">ATP-binding</keyword>
<dbReference type="Proteomes" id="UP000180166">
    <property type="component" value="Chromosome"/>
</dbReference>
<dbReference type="PANTHER" id="PTHR43851">
    <property type="match status" value="1"/>
</dbReference>
<keyword evidence="3" id="KW-0547">Nucleotide-binding</keyword>
<accession>A0ABC8B0K5</accession>
<keyword evidence="2" id="KW-0808">Transferase</keyword>
<dbReference type="InterPro" id="IPR034646">
    <property type="entry name" value="ADCK3_dom"/>
</dbReference>
<dbReference type="GO" id="GO:0005524">
    <property type="term" value="F:ATP binding"/>
    <property type="evidence" value="ECO:0007669"/>
    <property type="project" value="UniProtKB-KW"/>
</dbReference>
<evidence type="ECO:0000256" key="4">
    <source>
        <dbReference type="ARBA" id="ARBA00022840"/>
    </source>
</evidence>
<proteinExistence type="inferred from homology"/>
<evidence type="ECO:0000256" key="1">
    <source>
        <dbReference type="ARBA" id="ARBA00009670"/>
    </source>
</evidence>
<evidence type="ECO:0000313" key="7">
    <source>
        <dbReference type="Proteomes" id="UP000180166"/>
    </source>
</evidence>
<organism evidence="6 7">
    <name type="scientific">Nocardia seriolae</name>
    <dbReference type="NCBI Taxonomy" id="37332"/>
    <lineage>
        <taxon>Bacteria</taxon>
        <taxon>Bacillati</taxon>
        <taxon>Actinomycetota</taxon>
        <taxon>Actinomycetes</taxon>
        <taxon>Mycobacteriales</taxon>
        <taxon>Nocardiaceae</taxon>
        <taxon>Nocardia</taxon>
    </lineage>
</organism>
<evidence type="ECO:0000259" key="5">
    <source>
        <dbReference type="Pfam" id="PF03109"/>
    </source>
</evidence>
<reference evidence="6 7" key="1">
    <citation type="submission" date="2016-10" db="EMBL/GenBank/DDBJ databases">
        <title>Genome sequence of Nocardia seriolae strain EM150506, isolated from Anguila japonica.</title>
        <authorList>
            <person name="Han H.-J."/>
        </authorList>
    </citation>
    <scope>NUCLEOTIDE SEQUENCE [LARGE SCALE GENOMIC DNA]</scope>
    <source>
        <strain evidence="6 7">EM150506</strain>
    </source>
</reference>
<dbReference type="EMBL" id="CP017839">
    <property type="protein sequence ID" value="APB00074.1"/>
    <property type="molecule type" value="Genomic_DNA"/>
</dbReference>
<protein>
    <submittedName>
        <fullName evidence="6">Atypical kinase COQ8, mitochondrial</fullName>
    </submittedName>
</protein>
<keyword evidence="6" id="KW-0418">Kinase</keyword>
<comment type="similarity">
    <text evidence="1">Belongs to the protein kinase superfamily. ADCK protein kinase family.</text>
</comment>
<evidence type="ECO:0000256" key="2">
    <source>
        <dbReference type="ARBA" id="ARBA00022679"/>
    </source>
</evidence>
<dbReference type="InterPro" id="IPR004147">
    <property type="entry name" value="ABC1_dom"/>
</dbReference>
<dbReference type="CDD" id="cd13970">
    <property type="entry name" value="ABC1_ADCK3"/>
    <property type="match status" value="1"/>
</dbReference>